<proteinExistence type="predicted"/>
<dbReference type="SUPFAM" id="SSF53474">
    <property type="entry name" value="alpha/beta-Hydrolases"/>
    <property type="match status" value="1"/>
</dbReference>
<accession>A0ABR4L1Q6</accession>
<keyword evidence="4" id="KW-1185">Reference proteome</keyword>
<dbReference type="EMBL" id="JBFXLR010000005">
    <property type="protein sequence ID" value="KAL2858257.1"/>
    <property type="molecule type" value="Genomic_DNA"/>
</dbReference>
<reference evidence="3 4" key="1">
    <citation type="submission" date="2024-07" db="EMBL/GenBank/DDBJ databases">
        <title>Section-level genome sequencing and comparative genomics of Aspergillus sections Usti and Cavernicolus.</title>
        <authorList>
            <consortium name="Lawrence Berkeley National Laboratory"/>
            <person name="Nybo J.L."/>
            <person name="Vesth T.C."/>
            <person name="Theobald S."/>
            <person name="Frisvad J.C."/>
            <person name="Larsen T.O."/>
            <person name="Kjaerboelling I."/>
            <person name="Rothschild-Mancinelli K."/>
            <person name="Lyhne E.K."/>
            <person name="Kogle M.E."/>
            <person name="Barry K."/>
            <person name="Clum A."/>
            <person name="Na H."/>
            <person name="Ledsgaard L."/>
            <person name="Lin J."/>
            <person name="Lipzen A."/>
            <person name="Kuo A."/>
            <person name="Riley R."/>
            <person name="Mondo S."/>
            <person name="LaButti K."/>
            <person name="Haridas S."/>
            <person name="Pangalinan J."/>
            <person name="Salamov A.A."/>
            <person name="Simmons B.A."/>
            <person name="Magnuson J.K."/>
            <person name="Chen J."/>
            <person name="Drula E."/>
            <person name="Henrissat B."/>
            <person name="Wiebenga A."/>
            <person name="Lubbers R.J."/>
            <person name="Gomes A.C."/>
            <person name="Macurrencykelacurrency M.R."/>
            <person name="Stajich J."/>
            <person name="Grigoriev I.V."/>
            <person name="Mortensen U.H."/>
            <person name="De vries R.P."/>
            <person name="Baker S.E."/>
            <person name="Andersen M.R."/>
        </authorList>
    </citation>
    <scope>NUCLEOTIDE SEQUENCE [LARGE SCALE GENOMIC DNA]</scope>
    <source>
        <strain evidence="3 4">CBS 756.74</strain>
    </source>
</reference>
<evidence type="ECO:0000259" key="2">
    <source>
        <dbReference type="Pfam" id="PF07859"/>
    </source>
</evidence>
<dbReference type="GO" id="GO:0016787">
    <property type="term" value="F:hydrolase activity"/>
    <property type="evidence" value="ECO:0007669"/>
    <property type="project" value="UniProtKB-KW"/>
</dbReference>
<dbReference type="Gene3D" id="3.40.50.1820">
    <property type="entry name" value="alpha/beta hydrolase"/>
    <property type="match status" value="1"/>
</dbReference>
<dbReference type="InterPro" id="IPR013094">
    <property type="entry name" value="AB_hydrolase_3"/>
</dbReference>
<name>A0ABR4L1Q6_9EURO</name>
<dbReference type="InterPro" id="IPR029058">
    <property type="entry name" value="AB_hydrolase_fold"/>
</dbReference>
<dbReference type="PANTHER" id="PTHR48081">
    <property type="entry name" value="AB HYDROLASE SUPERFAMILY PROTEIN C4A8.06C"/>
    <property type="match status" value="1"/>
</dbReference>
<evidence type="ECO:0000256" key="1">
    <source>
        <dbReference type="ARBA" id="ARBA00022801"/>
    </source>
</evidence>
<comment type="caution">
    <text evidence="3">The sequence shown here is derived from an EMBL/GenBank/DDBJ whole genome shotgun (WGS) entry which is preliminary data.</text>
</comment>
<dbReference type="RefSeq" id="XP_070903426.1">
    <property type="nucleotide sequence ID" value="XM_071036914.1"/>
</dbReference>
<dbReference type="Proteomes" id="UP001610444">
    <property type="component" value="Unassembled WGS sequence"/>
</dbReference>
<dbReference type="Pfam" id="PF07859">
    <property type="entry name" value="Abhydrolase_3"/>
    <property type="match status" value="1"/>
</dbReference>
<sequence>MKLSPEWLALEEGWGSRPKIRGALEDLRSGYEQLSELVRIKELEPWAQSVNVRDEVIEGGLRVRIYTPETVQQGQQAPLGVYAHGGGYTVGGLDTSFEDHLCRYISHHAPCILVAVGYRRAPEYPVPSQLYDYFGGYNWAWANAKTLGSSQDNVFAIGASCGGGLAIAVALKYLEYGLPGRVQGVVALAPMTIHPDFVPEKYRPYLRSWEENCDGPVVDFEGMLVFQDLNGATAMKRSPDVFPALHDRLAELPPTYIATCGADVIRDDGTIIKHELDKFGVACQLDNYEALPHFFWIYPEIPEGVEFRQRTAAAVNWVLGQRKRAPGVH</sequence>
<organism evidence="3 4">
    <name type="scientific">Aspergillus pseudodeflectus</name>
    <dbReference type="NCBI Taxonomy" id="176178"/>
    <lineage>
        <taxon>Eukaryota</taxon>
        <taxon>Fungi</taxon>
        <taxon>Dikarya</taxon>
        <taxon>Ascomycota</taxon>
        <taxon>Pezizomycotina</taxon>
        <taxon>Eurotiomycetes</taxon>
        <taxon>Eurotiomycetidae</taxon>
        <taxon>Eurotiales</taxon>
        <taxon>Aspergillaceae</taxon>
        <taxon>Aspergillus</taxon>
        <taxon>Aspergillus subgen. Nidulantes</taxon>
    </lineage>
</organism>
<keyword evidence="1 3" id="KW-0378">Hydrolase</keyword>
<dbReference type="PANTHER" id="PTHR48081:SF8">
    <property type="entry name" value="ALPHA_BETA HYDROLASE FOLD-3 DOMAIN-CONTAINING PROTEIN-RELATED"/>
    <property type="match status" value="1"/>
</dbReference>
<dbReference type="InterPro" id="IPR050300">
    <property type="entry name" value="GDXG_lipolytic_enzyme"/>
</dbReference>
<dbReference type="GeneID" id="98152078"/>
<evidence type="ECO:0000313" key="3">
    <source>
        <dbReference type="EMBL" id="KAL2858257.1"/>
    </source>
</evidence>
<gene>
    <name evidence="3" type="ORF">BJX68DRAFT_163425</name>
</gene>
<feature type="domain" description="Alpha/beta hydrolase fold-3" evidence="2">
    <location>
        <begin position="81"/>
        <end position="296"/>
    </location>
</feature>
<evidence type="ECO:0000313" key="4">
    <source>
        <dbReference type="Proteomes" id="UP001610444"/>
    </source>
</evidence>
<protein>
    <submittedName>
        <fullName evidence="3">Alpha/Beta hydrolase protein</fullName>
    </submittedName>
</protein>